<dbReference type="CDD" id="cd18804">
    <property type="entry name" value="SF2_C_priA"/>
    <property type="match status" value="1"/>
</dbReference>
<keyword evidence="1 12" id="KW-0639">Primosome</keyword>
<dbReference type="CDD" id="cd17929">
    <property type="entry name" value="DEXHc_priA"/>
    <property type="match status" value="1"/>
</dbReference>
<dbReference type="InterPro" id="IPR041222">
    <property type="entry name" value="PriA_3primeBD"/>
</dbReference>
<dbReference type="GO" id="GO:0005524">
    <property type="term" value="F:ATP binding"/>
    <property type="evidence" value="ECO:0007669"/>
    <property type="project" value="UniProtKB-UniRule"/>
</dbReference>
<keyword evidence="2 12" id="KW-0235">DNA replication</keyword>
<feature type="binding site" evidence="12">
    <location>
        <position position="455"/>
    </location>
    <ligand>
        <name>Zn(2+)</name>
        <dbReference type="ChEBI" id="CHEBI:29105"/>
        <label>2</label>
    </ligand>
</feature>
<feature type="binding site" evidence="12">
    <location>
        <position position="486"/>
    </location>
    <ligand>
        <name>Zn(2+)</name>
        <dbReference type="ChEBI" id="CHEBI:29105"/>
        <label>1</label>
    </ligand>
</feature>
<feature type="binding site" evidence="12">
    <location>
        <position position="452"/>
    </location>
    <ligand>
        <name>Zn(2+)</name>
        <dbReference type="ChEBI" id="CHEBI:29105"/>
        <label>2</label>
    </ligand>
</feature>
<dbReference type="GO" id="GO:0008270">
    <property type="term" value="F:zinc ion binding"/>
    <property type="evidence" value="ECO:0007669"/>
    <property type="project" value="UniProtKB-UniRule"/>
</dbReference>
<reference evidence="15 16" key="1">
    <citation type="submission" date="2019-02" db="EMBL/GenBank/DDBJ databases">
        <title>Prokaryotic population dynamics and viral predation in marine succession experiment using metagenomics: the confinement effect.</title>
        <authorList>
            <person name="Haro-Moreno J.M."/>
            <person name="Rodriguez-Valera F."/>
            <person name="Lopez-Perez M."/>
        </authorList>
    </citation>
    <scope>NUCLEOTIDE SEQUENCE [LARGE SCALE GENOMIC DNA]</scope>
    <source>
        <strain evidence="15">MED-G170</strain>
    </source>
</reference>
<dbReference type="InterPro" id="IPR042115">
    <property type="entry name" value="PriA_3primeBD_sf"/>
</dbReference>
<evidence type="ECO:0000313" key="16">
    <source>
        <dbReference type="Proteomes" id="UP000315889"/>
    </source>
</evidence>
<gene>
    <name evidence="12" type="primary">priA</name>
    <name evidence="15" type="ORF">EVB03_08915</name>
</gene>
<keyword evidence="4 12" id="KW-0547">Nucleotide-binding</keyword>
<evidence type="ECO:0000256" key="11">
    <source>
        <dbReference type="ARBA" id="ARBA00048988"/>
    </source>
</evidence>
<dbReference type="InterPro" id="IPR014001">
    <property type="entry name" value="Helicase_ATP-bd"/>
</dbReference>
<keyword evidence="9 12" id="KW-0238">DNA-binding</keyword>
<feature type="binding site" evidence="12">
    <location>
        <position position="446"/>
    </location>
    <ligand>
        <name>Zn(2+)</name>
        <dbReference type="ChEBI" id="CHEBI:29105"/>
        <label>1</label>
    </ligand>
</feature>
<dbReference type="Pfam" id="PF17764">
    <property type="entry name" value="PriA_3primeBD"/>
    <property type="match status" value="1"/>
</dbReference>
<dbReference type="Pfam" id="PF18074">
    <property type="entry name" value="PriA_C"/>
    <property type="match status" value="1"/>
</dbReference>
<dbReference type="InterPro" id="IPR005259">
    <property type="entry name" value="PriA"/>
</dbReference>
<dbReference type="InterPro" id="IPR040498">
    <property type="entry name" value="PriA_CRR"/>
</dbReference>
<dbReference type="HAMAP" id="MF_00983">
    <property type="entry name" value="PriA"/>
    <property type="match status" value="1"/>
</dbReference>
<evidence type="ECO:0000256" key="1">
    <source>
        <dbReference type="ARBA" id="ARBA00022515"/>
    </source>
</evidence>
<feature type="binding site" evidence="12">
    <location>
        <position position="443"/>
    </location>
    <ligand>
        <name>Zn(2+)</name>
        <dbReference type="ChEBI" id="CHEBI:29105"/>
        <label>1</label>
    </ligand>
</feature>
<comment type="cofactor">
    <cofactor evidence="12">
        <name>Zn(2+)</name>
        <dbReference type="ChEBI" id="CHEBI:29105"/>
    </cofactor>
    <text evidence="12">Binds 2 zinc ions per subunit.</text>
</comment>
<dbReference type="GO" id="GO:1990077">
    <property type="term" value="C:primosome complex"/>
    <property type="evidence" value="ECO:0007669"/>
    <property type="project" value="UniProtKB-UniRule"/>
</dbReference>
<feature type="binding site" evidence="12">
    <location>
        <position position="473"/>
    </location>
    <ligand>
        <name>Zn(2+)</name>
        <dbReference type="ChEBI" id="CHEBI:29105"/>
        <label>2</label>
    </ligand>
</feature>
<evidence type="ECO:0000259" key="14">
    <source>
        <dbReference type="PROSITE" id="PS51194"/>
    </source>
</evidence>
<evidence type="ECO:0000256" key="4">
    <source>
        <dbReference type="ARBA" id="ARBA00022741"/>
    </source>
</evidence>
<dbReference type="AlphaFoldDB" id="A0A520MD53"/>
<dbReference type="GO" id="GO:0043138">
    <property type="term" value="F:3'-5' DNA helicase activity"/>
    <property type="evidence" value="ECO:0007669"/>
    <property type="project" value="UniProtKB-EC"/>
</dbReference>
<dbReference type="FunFam" id="3.40.1440.60:FF:000001">
    <property type="entry name" value="Primosomal protein N"/>
    <property type="match status" value="1"/>
</dbReference>
<keyword evidence="10 12" id="KW-0413">Isomerase</keyword>
<feature type="binding site" evidence="12">
    <location>
        <position position="470"/>
    </location>
    <ligand>
        <name>Zn(2+)</name>
        <dbReference type="ChEBI" id="CHEBI:29105"/>
        <label>2</label>
    </ligand>
</feature>
<dbReference type="FunFam" id="3.40.50.300:FF:000489">
    <property type="entry name" value="Primosome assembly protein PriA"/>
    <property type="match status" value="1"/>
</dbReference>
<comment type="caution">
    <text evidence="15">The sequence shown here is derived from an EMBL/GenBank/DDBJ whole genome shotgun (WGS) entry which is preliminary data.</text>
</comment>
<dbReference type="NCBIfam" id="NF004067">
    <property type="entry name" value="PRK05580.1-4"/>
    <property type="match status" value="1"/>
</dbReference>
<dbReference type="PANTHER" id="PTHR30580">
    <property type="entry name" value="PRIMOSOMAL PROTEIN N"/>
    <property type="match status" value="1"/>
</dbReference>
<dbReference type="PANTHER" id="PTHR30580:SF0">
    <property type="entry name" value="PRIMOSOMAL PROTEIN N"/>
    <property type="match status" value="1"/>
</dbReference>
<keyword evidence="8 12" id="KW-0067">ATP-binding</keyword>
<evidence type="ECO:0000256" key="2">
    <source>
        <dbReference type="ARBA" id="ARBA00022705"/>
    </source>
</evidence>
<dbReference type="PROSITE" id="PS51192">
    <property type="entry name" value="HELICASE_ATP_BIND_1"/>
    <property type="match status" value="1"/>
</dbReference>
<dbReference type="PROSITE" id="PS51194">
    <property type="entry name" value="HELICASE_CTER"/>
    <property type="match status" value="1"/>
</dbReference>
<keyword evidence="7 12" id="KW-0862">Zinc</keyword>
<dbReference type="GO" id="GO:0006310">
    <property type="term" value="P:DNA recombination"/>
    <property type="evidence" value="ECO:0007669"/>
    <property type="project" value="InterPro"/>
</dbReference>
<dbReference type="GO" id="GO:0016887">
    <property type="term" value="F:ATP hydrolysis activity"/>
    <property type="evidence" value="ECO:0007669"/>
    <property type="project" value="RHEA"/>
</dbReference>
<evidence type="ECO:0000256" key="3">
    <source>
        <dbReference type="ARBA" id="ARBA00022723"/>
    </source>
</evidence>
<keyword evidence="3 12" id="KW-0479">Metal-binding</keyword>
<dbReference type="SMART" id="SM00490">
    <property type="entry name" value="HELICc"/>
    <property type="match status" value="1"/>
</dbReference>
<comment type="catalytic activity">
    <reaction evidence="11 12">
        <text>ATP + H2O = ADP + phosphate + H(+)</text>
        <dbReference type="Rhea" id="RHEA:13065"/>
        <dbReference type="ChEBI" id="CHEBI:15377"/>
        <dbReference type="ChEBI" id="CHEBI:15378"/>
        <dbReference type="ChEBI" id="CHEBI:30616"/>
        <dbReference type="ChEBI" id="CHEBI:43474"/>
        <dbReference type="ChEBI" id="CHEBI:456216"/>
        <dbReference type="EC" id="5.6.2.4"/>
    </reaction>
</comment>
<accession>A0A520MD53</accession>
<evidence type="ECO:0000256" key="5">
    <source>
        <dbReference type="ARBA" id="ARBA00022801"/>
    </source>
</evidence>
<keyword evidence="6 12" id="KW-0347">Helicase</keyword>
<dbReference type="InterPro" id="IPR011545">
    <property type="entry name" value="DEAD/DEAH_box_helicase_dom"/>
</dbReference>
<dbReference type="Pfam" id="PF00270">
    <property type="entry name" value="DEAD"/>
    <property type="match status" value="1"/>
</dbReference>
<evidence type="ECO:0000256" key="8">
    <source>
        <dbReference type="ARBA" id="ARBA00022840"/>
    </source>
</evidence>
<dbReference type="Pfam" id="PF18319">
    <property type="entry name" value="Zn_ribbon_PriA"/>
    <property type="match status" value="1"/>
</dbReference>
<comment type="subunit">
    <text evidence="12">Component of the replication restart primosome.</text>
</comment>
<feature type="domain" description="Helicase C-terminal" evidence="14">
    <location>
        <begin position="478"/>
        <end position="632"/>
    </location>
</feature>
<dbReference type="GO" id="GO:0006269">
    <property type="term" value="P:DNA replication, synthesis of primer"/>
    <property type="evidence" value="ECO:0007669"/>
    <property type="project" value="UniProtKB-KW"/>
</dbReference>
<evidence type="ECO:0000256" key="9">
    <source>
        <dbReference type="ARBA" id="ARBA00023125"/>
    </source>
</evidence>
<dbReference type="GO" id="GO:0003677">
    <property type="term" value="F:DNA binding"/>
    <property type="evidence" value="ECO:0007669"/>
    <property type="project" value="UniProtKB-UniRule"/>
</dbReference>
<organism evidence="15 16">
    <name type="scientific">SAR92 clade bacterium</name>
    <dbReference type="NCBI Taxonomy" id="2315479"/>
    <lineage>
        <taxon>Bacteria</taxon>
        <taxon>Pseudomonadati</taxon>
        <taxon>Pseudomonadota</taxon>
        <taxon>Gammaproteobacteria</taxon>
        <taxon>Cellvibrionales</taxon>
        <taxon>Porticoccaceae</taxon>
        <taxon>SAR92 clade</taxon>
    </lineage>
</organism>
<dbReference type="Proteomes" id="UP000315889">
    <property type="component" value="Unassembled WGS sequence"/>
</dbReference>
<evidence type="ECO:0000256" key="7">
    <source>
        <dbReference type="ARBA" id="ARBA00022833"/>
    </source>
</evidence>
<dbReference type="InterPro" id="IPR027417">
    <property type="entry name" value="P-loop_NTPase"/>
</dbReference>
<dbReference type="NCBIfam" id="TIGR00595">
    <property type="entry name" value="priA"/>
    <property type="match status" value="1"/>
</dbReference>
<dbReference type="Gene3D" id="3.40.50.300">
    <property type="entry name" value="P-loop containing nucleotide triphosphate hydrolases"/>
    <property type="match status" value="2"/>
</dbReference>
<name>A0A520MD53_9GAMM</name>
<evidence type="ECO:0000259" key="13">
    <source>
        <dbReference type="PROSITE" id="PS51192"/>
    </source>
</evidence>
<comment type="similarity">
    <text evidence="12">Belongs to the helicase family. PriA subfamily.</text>
</comment>
<dbReference type="GO" id="GO:0006302">
    <property type="term" value="P:double-strand break repair"/>
    <property type="evidence" value="ECO:0007669"/>
    <property type="project" value="InterPro"/>
</dbReference>
<dbReference type="NCBIfam" id="NF004065">
    <property type="entry name" value="PRK05580.1-1"/>
    <property type="match status" value="1"/>
</dbReference>
<dbReference type="Gene3D" id="3.40.1440.60">
    <property type="entry name" value="PriA, 3(prime) DNA-binding domain"/>
    <property type="match status" value="1"/>
</dbReference>
<comment type="function">
    <text evidence="12">Initiates the restart of stalled replication forks, which reloads the replicative helicase on sites other than the origin of replication. Recognizes and binds to abandoned replication forks and remodels them to uncover a helicase loading site. Promotes assembly of the primosome at these replication forks.</text>
</comment>
<dbReference type="SUPFAM" id="SSF52540">
    <property type="entry name" value="P-loop containing nucleoside triphosphate hydrolases"/>
    <property type="match status" value="1"/>
</dbReference>
<dbReference type="GO" id="GO:0006270">
    <property type="term" value="P:DNA replication initiation"/>
    <property type="evidence" value="ECO:0007669"/>
    <property type="project" value="TreeGrafter"/>
</dbReference>
<sequence length="739" mass="82823">MAKCKPYIVRVAVPSPLRRLFDYLVPDTVFQENTDHCAEVGCRVAVTFGRREVIGLIIEKSTTSDFDIEKLKPINRLMDSTPLVPDQLFDLFGWAANYYQYPMGDALFSTLPVLLRKGESLPKLGTRHWRLTQKGKGLGKDSLKRAPSQQALVEQLKTTDAVADLVLSKDFSRAILTSLEQKELIECFQKNNTEISVSNILNQDALKLHDSQQSALDSIEQHSFKCYLLDGVTGSGKTEIYLQAIEKTLRYGRQALVLIPEISLTPQTEKRFRDRFNVPIVTLHSGLTDKNRLAAWTSAKTGEARIILGTRSAVFTPLCQPGLIIVDEEHDQSYKQHEGFRYSARDLAVIRARRENISIILGSATPSIESLNNCAADRYQHLVLTDRAGKAVQPTWSIVDLKIEQCEAGIAASTLANIRQTIEQGQQVLVFLNRRGFAPAIICHQCGWSGECHHCDSRLTVHRARGRLVCHHCDYQQRIPHLCPNCQGQELISVGEGTERSEAHLEKCFPNTKILRVDRDSTRKKGAMQAVFDVADSGEPCILIGTQMLAKGHHFANVTLVAVLDADSGLFSPDFRSHERMGQLLTQVAGRSGRGDLPGKVVIQTHQPQHPLLEILINKGYGFFAQQLMSERRITQLPPFRHMALIRAESDRANEAESFLRLARSIAERISPPSPLVTYLGPLPAMLEKRAGRFRFVLQINASKRSLLQSLLSALALTLEEHKDSRRVRWSIDVDPQEI</sequence>
<proteinExistence type="inferred from homology"/>
<evidence type="ECO:0000256" key="6">
    <source>
        <dbReference type="ARBA" id="ARBA00022806"/>
    </source>
</evidence>
<dbReference type="InterPro" id="IPR041236">
    <property type="entry name" value="PriA_C"/>
</dbReference>
<dbReference type="InterPro" id="IPR001650">
    <property type="entry name" value="Helicase_C-like"/>
</dbReference>
<dbReference type="SMART" id="SM00487">
    <property type="entry name" value="DEXDc"/>
    <property type="match status" value="1"/>
</dbReference>
<keyword evidence="5 12" id="KW-0378">Hydrolase</keyword>
<protein>
    <recommendedName>
        <fullName evidence="12">Replication restart protein PriA</fullName>
    </recommendedName>
    <alternativeName>
        <fullName evidence="12">ATP-dependent DNA helicase PriA</fullName>
        <ecNumber evidence="12">5.6.2.4</ecNumber>
    </alternativeName>
    <alternativeName>
        <fullName evidence="12">DNA 3'-5' helicase PriA</fullName>
    </alternativeName>
</protein>
<feature type="binding site" evidence="12">
    <location>
        <position position="483"/>
    </location>
    <ligand>
        <name>Zn(2+)</name>
        <dbReference type="ChEBI" id="CHEBI:29105"/>
        <label>1</label>
    </ligand>
</feature>
<evidence type="ECO:0000256" key="10">
    <source>
        <dbReference type="ARBA" id="ARBA00023235"/>
    </source>
</evidence>
<evidence type="ECO:0000256" key="12">
    <source>
        <dbReference type="HAMAP-Rule" id="MF_00983"/>
    </source>
</evidence>
<feature type="domain" description="Helicase ATP-binding" evidence="13">
    <location>
        <begin position="218"/>
        <end position="384"/>
    </location>
</feature>
<dbReference type="EC" id="5.6.2.4" evidence="12"/>
<comment type="catalytic activity">
    <reaction evidence="12">
        <text>Couples ATP hydrolysis with the unwinding of duplex DNA by translocating in the 3'-5' direction.</text>
        <dbReference type="EC" id="5.6.2.4"/>
    </reaction>
</comment>
<evidence type="ECO:0000313" key="15">
    <source>
        <dbReference type="EMBL" id="RZO19148.1"/>
    </source>
</evidence>
<dbReference type="EMBL" id="SHBP01000018">
    <property type="protein sequence ID" value="RZO19148.1"/>
    <property type="molecule type" value="Genomic_DNA"/>
</dbReference>